<name>A0A8C8WD81_PANLE</name>
<feature type="compositionally biased region" description="Polar residues" evidence="1">
    <location>
        <begin position="266"/>
        <end position="283"/>
    </location>
</feature>
<reference evidence="2" key="1">
    <citation type="journal article" date="2019" name="bioRxiv">
        <title>Long live the king: chromosome-level assembly of the lion (Panthera leo) using linked-read, Hi-C, and long read data.</title>
        <authorList>
            <person name="Armstrong E.E."/>
            <person name="Taylor R.W."/>
            <person name="Miller D.E."/>
            <person name="Kaelin C."/>
            <person name="Barsh G."/>
            <person name="Hadly E.A."/>
            <person name="Petrov D."/>
        </authorList>
    </citation>
    <scope>NUCLEOTIDE SEQUENCE [LARGE SCALE GENOMIC DNA]</scope>
</reference>
<reference evidence="2" key="3">
    <citation type="submission" date="2025-09" db="UniProtKB">
        <authorList>
            <consortium name="Ensembl"/>
        </authorList>
    </citation>
    <scope>IDENTIFICATION</scope>
</reference>
<feature type="compositionally biased region" description="Basic and acidic residues" evidence="1">
    <location>
        <begin position="284"/>
        <end position="294"/>
    </location>
</feature>
<reference evidence="2" key="2">
    <citation type="submission" date="2025-08" db="UniProtKB">
        <authorList>
            <consortium name="Ensembl"/>
        </authorList>
    </citation>
    <scope>IDENTIFICATION</scope>
</reference>
<feature type="region of interest" description="Disordered" evidence="1">
    <location>
        <begin position="206"/>
        <end position="294"/>
    </location>
</feature>
<dbReference type="Ensembl" id="ENSPLOT00000001907.1">
    <property type="protein sequence ID" value="ENSPLOP00000001750.1"/>
    <property type="gene ID" value="ENSPLOG00000001244.1"/>
</dbReference>
<proteinExistence type="predicted"/>
<gene>
    <name evidence="2" type="primary">ZNF280D</name>
</gene>
<feature type="compositionally biased region" description="Basic and acidic residues" evidence="1">
    <location>
        <begin position="87"/>
        <end position="100"/>
    </location>
</feature>
<dbReference type="Proteomes" id="UP000694399">
    <property type="component" value="Chromosome B4"/>
</dbReference>
<organism evidence="2 3">
    <name type="scientific">Panthera leo</name>
    <name type="common">Lion</name>
    <dbReference type="NCBI Taxonomy" id="9689"/>
    <lineage>
        <taxon>Eukaryota</taxon>
        <taxon>Metazoa</taxon>
        <taxon>Chordata</taxon>
        <taxon>Craniata</taxon>
        <taxon>Vertebrata</taxon>
        <taxon>Euteleostomi</taxon>
        <taxon>Mammalia</taxon>
        <taxon>Eutheria</taxon>
        <taxon>Laurasiatheria</taxon>
        <taxon>Carnivora</taxon>
        <taxon>Feliformia</taxon>
        <taxon>Felidae</taxon>
        <taxon>Pantherinae</taxon>
        <taxon>Panthera</taxon>
    </lineage>
</organism>
<dbReference type="GeneTree" id="ENSGT00940000158889"/>
<sequence>MYLVSLNCTLKIVYDGKFYVYFITQKKHVYIGVCVFSFTSGSSMAWHSTDLSIVTSQLLRPLCVLIQEEITRTNMAEGETETSNSESKQDKASSEEEKNECVTNSFEGSLATKNEESVTVSNKENDTCLEDQKTGLKNIFSHDSNIDADKVEKEKQIEHVCQKMELKMCQSSGNIISCDQNEDSNSSEAKFSSKNVKDLRLTSGDVSIDQFLRTRDEPESISSDVSEQGSIHLEPLTPSEVLEYEATEILQKGSGDPSAKTDDVVSDQTGSVPGENSPSTTETTVDRAEEKERS</sequence>
<protein>
    <submittedName>
        <fullName evidence="2">Zinc finger protein 280D</fullName>
    </submittedName>
</protein>
<evidence type="ECO:0000256" key="1">
    <source>
        <dbReference type="SAM" id="MobiDB-lite"/>
    </source>
</evidence>
<keyword evidence="3" id="KW-1185">Reference proteome</keyword>
<dbReference type="AlphaFoldDB" id="A0A8C8WD81"/>
<evidence type="ECO:0000313" key="2">
    <source>
        <dbReference type="Ensembl" id="ENSPLOP00000001750.1"/>
    </source>
</evidence>
<accession>A0A8C8WD81</accession>
<evidence type="ECO:0000313" key="3">
    <source>
        <dbReference type="Proteomes" id="UP000694399"/>
    </source>
</evidence>
<feature type="compositionally biased region" description="Polar residues" evidence="1">
    <location>
        <begin position="220"/>
        <end position="229"/>
    </location>
</feature>
<feature type="region of interest" description="Disordered" evidence="1">
    <location>
        <begin position="74"/>
        <end position="106"/>
    </location>
</feature>